<dbReference type="AlphaFoldDB" id="A0A1H0X3D8"/>
<dbReference type="Proteomes" id="UP000199159">
    <property type="component" value="Unassembled WGS sequence"/>
</dbReference>
<evidence type="ECO:0000313" key="1">
    <source>
        <dbReference type="EMBL" id="SDP97451.1"/>
    </source>
</evidence>
<sequence>DEPAGRLLFNLLDGLAYDPEPMAPGARQKKSASALVSLDMHKANHAGNLGF</sequence>
<proteinExistence type="predicted"/>
<dbReference type="EMBL" id="FNJU01000029">
    <property type="protein sequence ID" value="SDP97451.1"/>
    <property type="molecule type" value="Genomic_DNA"/>
</dbReference>
<name>A0A1H0X3D8_9BACI</name>
<protein>
    <submittedName>
        <fullName evidence="1">Uncharacterized protein</fullName>
    </submittedName>
</protein>
<accession>A0A1H0X3D8</accession>
<organism evidence="1 2">
    <name type="scientific">Litchfieldia salsa</name>
    <dbReference type="NCBI Taxonomy" id="930152"/>
    <lineage>
        <taxon>Bacteria</taxon>
        <taxon>Bacillati</taxon>
        <taxon>Bacillota</taxon>
        <taxon>Bacilli</taxon>
        <taxon>Bacillales</taxon>
        <taxon>Bacillaceae</taxon>
        <taxon>Litchfieldia</taxon>
    </lineage>
</organism>
<keyword evidence="2" id="KW-1185">Reference proteome</keyword>
<evidence type="ECO:0000313" key="2">
    <source>
        <dbReference type="Proteomes" id="UP000199159"/>
    </source>
</evidence>
<feature type="non-terminal residue" evidence="1">
    <location>
        <position position="1"/>
    </location>
</feature>
<gene>
    <name evidence="1" type="ORF">SAMN05216565_12913</name>
</gene>
<reference evidence="2" key="1">
    <citation type="submission" date="2016-10" db="EMBL/GenBank/DDBJ databases">
        <authorList>
            <person name="Varghese N."/>
            <person name="Submissions S."/>
        </authorList>
    </citation>
    <scope>NUCLEOTIDE SEQUENCE [LARGE SCALE GENOMIC DNA]</scope>
    <source>
        <strain evidence="2">IBRC-M10078</strain>
    </source>
</reference>